<dbReference type="PANTHER" id="PTHR43625:SF40">
    <property type="entry name" value="ALDO-KETO REDUCTASE YAKC [NADP(+)]"/>
    <property type="match status" value="1"/>
</dbReference>
<sequence length="320" mass="34964">MEQRRLGDRGVGAIGFGAMSFGGMFGPTDEATSLACLDAAADAGISHVDTANIYGMGVSEQVIGRWGGRRDIHLATKCGIVDGPPRSVRNDEPYIRQCLEDSLRRLKRDHVDLYYIHRRQPDIPVEDLAGTMGRLVQEGKIGGYGLSEIAPSTLRRAHAEHPVTAVQNEFSLWTRLPQLGLIQACRDLGVAFVAFSPLGRGMFGRAALRRDFRAGIDFRDTNPRFTEPNFSANLAAVAPFRDFCAARGWTVPGAALAWVLAQGDHVIPIPGTRTADHLRDWQGADPSAADIAEIERILPAGFAHGDRYGDHQVAFVERYC</sequence>
<dbReference type="Gene3D" id="3.20.20.100">
    <property type="entry name" value="NADP-dependent oxidoreductase domain"/>
    <property type="match status" value="1"/>
</dbReference>
<gene>
    <name evidence="3" type="ORF">ACFOM8_16330</name>
</gene>
<dbReference type="EMBL" id="JBHRXY010000018">
    <property type="protein sequence ID" value="MFC3631010.1"/>
    <property type="molecule type" value="Genomic_DNA"/>
</dbReference>
<dbReference type="SUPFAM" id="SSF51430">
    <property type="entry name" value="NAD(P)-linked oxidoreductase"/>
    <property type="match status" value="1"/>
</dbReference>
<comment type="caution">
    <text evidence="3">The sequence shown here is derived from an EMBL/GenBank/DDBJ whole genome shotgun (WGS) entry which is preliminary data.</text>
</comment>
<accession>A0ABV7U7S4</accession>
<dbReference type="InterPro" id="IPR036812">
    <property type="entry name" value="NAD(P)_OxRdtase_dom_sf"/>
</dbReference>
<reference evidence="4" key="1">
    <citation type="journal article" date="2019" name="Int. J. Syst. Evol. Microbiol.">
        <title>The Global Catalogue of Microorganisms (GCM) 10K type strain sequencing project: providing services to taxonomists for standard genome sequencing and annotation.</title>
        <authorList>
            <consortium name="The Broad Institute Genomics Platform"/>
            <consortium name="The Broad Institute Genome Sequencing Center for Infectious Disease"/>
            <person name="Wu L."/>
            <person name="Ma J."/>
        </authorList>
    </citation>
    <scope>NUCLEOTIDE SEQUENCE [LARGE SCALE GENOMIC DNA]</scope>
    <source>
        <strain evidence="4">KCTC 42473</strain>
    </source>
</reference>
<organism evidence="3 4">
    <name type="scientific">Paracoccus angustae</name>
    <dbReference type="NCBI Taxonomy" id="1671480"/>
    <lineage>
        <taxon>Bacteria</taxon>
        <taxon>Pseudomonadati</taxon>
        <taxon>Pseudomonadota</taxon>
        <taxon>Alphaproteobacteria</taxon>
        <taxon>Rhodobacterales</taxon>
        <taxon>Paracoccaceae</taxon>
        <taxon>Paracoccus</taxon>
    </lineage>
</organism>
<dbReference type="Proteomes" id="UP001595539">
    <property type="component" value="Unassembled WGS sequence"/>
</dbReference>
<evidence type="ECO:0000313" key="3">
    <source>
        <dbReference type="EMBL" id="MFC3631010.1"/>
    </source>
</evidence>
<keyword evidence="4" id="KW-1185">Reference proteome</keyword>
<name>A0ABV7U7S4_9RHOB</name>
<dbReference type="InterPro" id="IPR020471">
    <property type="entry name" value="AKR"/>
</dbReference>
<dbReference type="Pfam" id="PF00248">
    <property type="entry name" value="Aldo_ket_red"/>
    <property type="match status" value="1"/>
</dbReference>
<feature type="domain" description="NADP-dependent oxidoreductase" evidence="2">
    <location>
        <begin position="13"/>
        <end position="284"/>
    </location>
</feature>
<dbReference type="PRINTS" id="PR00069">
    <property type="entry name" value="ALDKETRDTASE"/>
</dbReference>
<dbReference type="InterPro" id="IPR050791">
    <property type="entry name" value="Aldo-Keto_reductase"/>
</dbReference>
<proteinExistence type="predicted"/>
<dbReference type="InterPro" id="IPR023210">
    <property type="entry name" value="NADP_OxRdtase_dom"/>
</dbReference>
<evidence type="ECO:0000313" key="4">
    <source>
        <dbReference type="Proteomes" id="UP001595539"/>
    </source>
</evidence>
<keyword evidence="1" id="KW-0560">Oxidoreductase</keyword>
<evidence type="ECO:0000256" key="1">
    <source>
        <dbReference type="ARBA" id="ARBA00023002"/>
    </source>
</evidence>
<dbReference type="RefSeq" id="WP_377763196.1">
    <property type="nucleotide sequence ID" value="NZ_JBHRXY010000018.1"/>
</dbReference>
<evidence type="ECO:0000259" key="2">
    <source>
        <dbReference type="Pfam" id="PF00248"/>
    </source>
</evidence>
<protein>
    <submittedName>
        <fullName evidence="3">Aldo/keto reductase</fullName>
    </submittedName>
</protein>
<dbReference type="PANTHER" id="PTHR43625">
    <property type="entry name" value="AFLATOXIN B1 ALDEHYDE REDUCTASE"/>
    <property type="match status" value="1"/>
</dbReference>